<gene>
    <name evidence="3" type="ORF">JD79_03473</name>
</gene>
<accession>A0A317QMY7</accession>
<dbReference type="EMBL" id="QGTX01000001">
    <property type="protein sequence ID" value="PWW24294.1"/>
    <property type="molecule type" value="Genomic_DNA"/>
</dbReference>
<feature type="domain" description="WCX" evidence="2">
    <location>
        <begin position="248"/>
        <end position="320"/>
    </location>
</feature>
<dbReference type="PANTHER" id="PTHR34580">
    <property type="match status" value="1"/>
</dbReference>
<dbReference type="InterPro" id="IPR057727">
    <property type="entry name" value="WCX_dom"/>
</dbReference>
<dbReference type="AlphaFoldDB" id="A0A317QMY7"/>
<proteinExistence type="predicted"/>
<dbReference type="Pfam" id="PF25583">
    <property type="entry name" value="WCX"/>
    <property type="match status" value="1"/>
</dbReference>
<keyword evidence="4" id="KW-1185">Reference proteome</keyword>
<evidence type="ECO:0000313" key="4">
    <source>
        <dbReference type="Proteomes" id="UP000246661"/>
    </source>
</evidence>
<protein>
    <submittedName>
        <fullName evidence="3">Proteasome accessory factor B</fullName>
    </submittedName>
</protein>
<dbReference type="InterPro" id="IPR051534">
    <property type="entry name" value="CBASS_pafABC_assoc_protein"/>
</dbReference>
<dbReference type="InterPro" id="IPR026881">
    <property type="entry name" value="WYL_dom"/>
</dbReference>
<evidence type="ECO:0000259" key="2">
    <source>
        <dbReference type="Pfam" id="PF25583"/>
    </source>
</evidence>
<reference evidence="4" key="1">
    <citation type="submission" date="2018-05" db="EMBL/GenBank/DDBJ databases">
        <authorList>
            <person name="Klenk H.-P."/>
            <person name="Huntemann M."/>
            <person name="Clum A."/>
            <person name="Pillay M."/>
            <person name="Palaniappan K."/>
            <person name="Varghese N."/>
            <person name="Mikhailova N."/>
            <person name="Stamatis D."/>
            <person name="Reddy T."/>
            <person name="Daum C."/>
            <person name="Shapiro N."/>
            <person name="Ivanova N."/>
            <person name="Kyrpides N."/>
            <person name="Woyke T."/>
        </authorList>
    </citation>
    <scope>NUCLEOTIDE SEQUENCE [LARGE SCALE GENOMIC DNA]</scope>
    <source>
        <strain evidence="4">DSM 45417</strain>
    </source>
</reference>
<dbReference type="Pfam" id="PF13280">
    <property type="entry name" value="WYL"/>
    <property type="match status" value="1"/>
</dbReference>
<dbReference type="RefSeq" id="WP_110006511.1">
    <property type="nucleotide sequence ID" value="NZ_QGTX01000001.1"/>
</dbReference>
<feature type="domain" description="WYL" evidence="1">
    <location>
        <begin position="149"/>
        <end position="212"/>
    </location>
</feature>
<evidence type="ECO:0000259" key="1">
    <source>
        <dbReference type="Pfam" id="PF13280"/>
    </source>
</evidence>
<organism evidence="3 4">
    <name type="scientific">Geodermatophilus normandii</name>
    <dbReference type="NCBI Taxonomy" id="1137989"/>
    <lineage>
        <taxon>Bacteria</taxon>
        <taxon>Bacillati</taxon>
        <taxon>Actinomycetota</taxon>
        <taxon>Actinomycetes</taxon>
        <taxon>Geodermatophilales</taxon>
        <taxon>Geodermatophilaceae</taxon>
        <taxon>Geodermatophilus</taxon>
    </lineage>
</organism>
<keyword evidence="3" id="KW-0647">Proteasome</keyword>
<dbReference type="Proteomes" id="UP000246661">
    <property type="component" value="Unassembled WGS sequence"/>
</dbReference>
<dbReference type="PROSITE" id="PS52050">
    <property type="entry name" value="WYL"/>
    <property type="match status" value="1"/>
</dbReference>
<name>A0A317QMY7_9ACTN</name>
<dbReference type="GO" id="GO:0000502">
    <property type="term" value="C:proteasome complex"/>
    <property type="evidence" value="ECO:0007669"/>
    <property type="project" value="UniProtKB-KW"/>
</dbReference>
<dbReference type="OrthoDB" id="3268930at2"/>
<evidence type="ECO:0000313" key="3">
    <source>
        <dbReference type="EMBL" id="PWW24294.1"/>
    </source>
</evidence>
<dbReference type="PANTHER" id="PTHR34580:SF3">
    <property type="entry name" value="PROTEIN PAFB"/>
    <property type="match status" value="1"/>
</dbReference>
<comment type="caution">
    <text evidence="3">The sequence shown here is derived from an EMBL/GenBank/DDBJ whole genome shotgun (WGS) entry which is preliminary data.</text>
</comment>
<sequence length="342" mass="37160">MSAKRAERLVNLVIALLGTRQYVTAARIRATVPGYEPDDGSARADEAFKRMFERDKAELREMGVPLETGRTSVFDTEDGYRIARADYELPEITLTGEEAAAVGLALRLWESAQLAGAAQSALVKLRAAGVDVDPARAPISPRLDSDEPAFEPCYAAARDRRVLQFDYRRPDEDAPARRRVQPWGVVAWHGRWYLVGLDLDRQAPRVFRLSRVVGTPRATGPEHAFEPPADVDLAGLVAGAFGGRGEEQLVVVRARPGAAVGLRRWATPLGAGPDGDDRLQLRTTEPWRLADQLAAYGPDVLVESPAAVRDAVVERLTRLAAMAPTMAPTEAPAEAPAEAGDR</sequence>